<evidence type="ECO:0000313" key="2">
    <source>
        <dbReference type="EMBL" id="GBM27441.1"/>
    </source>
</evidence>
<dbReference type="AlphaFoldDB" id="A0A4Y2EF31"/>
<reference evidence="2 3" key="1">
    <citation type="journal article" date="2019" name="Sci. Rep.">
        <title>Orb-weaving spider Araneus ventricosus genome elucidates the spidroin gene catalogue.</title>
        <authorList>
            <person name="Kono N."/>
            <person name="Nakamura H."/>
            <person name="Ohtoshi R."/>
            <person name="Moran D.A.P."/>
            <person name="Shinohara A."/>
            <person name="Yoshida Y."/>
            <person name="Fujiwara M."/>
            <person name="Mori M."/>
            <person name="Tomita M."/>
            <person name="Arakawa K."/>
        </authorList>
    </citation>
    <scope>NUCLEOTIDE SEQUENCE [LARGE SCALE GENOMIC DNA]</scope>
</reference>
<dbReference type="InterPro" id="IPR053231">
    <property type="entry name" value="GPCR_LN-TM7"/>
</dbReference>
<gene>
    <name evidence="2" type="ORF">AVEN_94885_1</name>
</gene>
<feature type="signal peptide" evidence="1">
    <location>
        <begin position="1"/>
        <end position="20"/>
    </location>
</feature>
<organism evidence="2 3">
    <name type="scientific">Araneus ventricosus</name>
    <name type="common">Orbweaver spider</name>
    <name type="synonym">Epeira ventricosa</name>
    <dbReference type="NCBI Taxonomy" id="182803"/>
    <lineage>
        <taxon>Eukaryota</taxon>
        <taxon>Metazoa</taxon>
        <taxon>Ecdysozoa</taxon>
        <taxon>Arthropoda</taxon>
        <taxon>Chelicerata</taxon>
        <taxon>Arachnida</taxon>
        <taxon>Araneae</taxon>
        <taxon>Araneomorphae</taxon>
        <taxon>Entelegynae</taxon>
        <taxon>Araneoidea</taxon>
        <taxon>Araneidae</taxon>
        <taxon>Araneus</taxon>
    </lineage>
</organism>
<dbReference type="PANTHER" id="PTHR45902:SF1">
    <property type="entry name" value="LATROPHILIN RECEPTOR-LIKE PROTEIN A"/>
    <property type="match status" value="1"/>
</dbReference>
<keyword evidence="3" id="KW-1185">Reference proteome</keyword>
<evidence type="ECO:0000256" key="1">
    <source>
        <dbReference type="SAM" id="SignalP"/>
    </source>
</evidence>
<dbReference type="Proteomes" id="UP000499080">
    <property type="component" value="Unassembled WGS sequence"/>
</dbReference>
<accession>A0A4Y2EF31</accession>
<evidence type="ECO:0008006" key="4">
    <source>
        <dbReference type="Google" id="ProtNLM"/>
    </source>
</evidence>
<proteinExistence type="predicted"/>
<protein>
    <recommendedName>
        <fullName evidence="4">SMB domain-containing protein</fullName>
    </recommendedName>
</protein>
<evidence type="ECO:0000313" key="3">
    <source>
        <dbReference type="Proteomes" id="UP000499080"/>
    </source>
</evidence>
<dbReference type="OrthoDB" id="6134459at2759"/>
<sequence>MNFHSVVGVLPVFLFVGTFALEYSLLENLEMTCPTRDNCMLPEQNGTSFEDRSCECDNLCNVFRDCCIDKANPAPRRTRKYPCMTFGDQNKVGVYVVDTCPQNYRDSDNLRSLCQEGDDFTDPLVSAPVTVLTTGRTFKNRYCAECNGASPSSLESWLVYLNCEAVIPFQLNDTYMWQNLKYNLSLRTWGVELDDEFHRCELIFDKPDNLTNVRLCRANTIDSCPSSFLRTSVKRLCESYSAVVYDRENSYKNPHCAICNNKRVKYLTCLDPELFMRSAKLRFPFTFLLDMNRRNETEVDPVQVCPTGERYDPFFKKCRVLICALPGYKSVNGKCRKD</sequence>
<keyword evidence="1" id="KW-0732">Signal</keyword>
<dbReference type="EMBL" id="BGPR01092497">
    <property type="protein sequence ID" value="GBM27441.1"/>
    <property type="molecule type" value="Genomic_DNA"/>
</dbReference>
<dbReference type="PANTHER" id="PTHR45902">
    <property type="entry name" value="LATROPHILIN RECEPTOR-LIKE PROTEIN A"/>
    <property type="match status" value="1"/>
</dbReference>
<name>A0A4Y2EF31_ARAVE</name>
<feature type="chain" id="PRO_5021379825" description="SMB domain-containing protein" evidence="1">
    <location>
        <begin position="21"/>
        <end position="338"/>
    </location>
</feature>
<comment type="caution">
    <text evidence="2">The sequence shown here is derived from an EMBL/GenBank/DDBJ whole genome shotgun (WGS) entry which is preliminary data.</text>
</comment>